<proteinExistence type="predicted"/>
<dbReference type="PANTHER" id="PTHR28272:SF1">
    <property type="entry name" value="RIBONUCLEASES P_MRP PROTEIN SUBUNIT POP3"/>
    <property type="match status" value="1"/>
</dbReference>
<dbReference type="OrthoDB" id="20109at2759"/>
<keyword evidence="2" id="KW-1185">Reference proteome</keyword>
<gene>
    <name evidence="1" type="primary">KNAG0K02250</name>
    <name evidence="1" type="ordered locus">KNAG_0K02250</name>
</gene>
<dbReference type="GO" id="GO:0000294">
    <property type="term" value="P:nuclear-transcribed mRNA catabolic process, RNase MRP-dependent"/>
    <property type="evidence" value="ECO:0007669"/>
    <property type="project" value="EnsemblFungi"/>
</dbReference>
<evidence type="ECO:0000313" key="1">
    <source>
        <dbReference type="EMBL" id="CCK72588.1"/>
    </source>
</evidence>
<dbReference type="Pfam" id="PF08228">
    <property type="entry name" value="RNase_P_pop3"/>
    <property type="match status" value="1"/>
</dbReference>
<dbReference type="RefSeq" id="XP_022466833.1">
    <property type="nucleotide sequence ID" value="XM_022610547.1"/>
</dbReference>
<dbReference type="AlphaFoldDB" id="J7RRU3"/>
<dbReference type="GO" id="GO:0034965">
    <property type="term" value="P:intronic box C/D snoRNA processing"/>
    <property type="evidence" value="ECO:0007669"/>
    <property type="project" value="EnsemblFungi"/>
</dbReference>
<dbReference type="KEGG" id="kng:KNAG_0K02250"/>
<dbReference type="InterPro" id="IPR013241">
    <property type="entry name" value="RNase_P_Pop3"/>
</dbReference>
<dbReference type="GO" id="GO:0001682">
    <property type="term" value="P:tRNA 5'-leader removal"/>
    <property type="evidence" value="ECO:0007669"/>
    <property type="project" value="EnsemblFungi"/>
</dbReference>
<dbReference type="GO" id="GO:0005829">
    <property type="term" value="C:cytosol"/>
    <property type="evidence" value="ECO:0007669"/>
    <property type="project" value="EnsemblFungi"/>
</dbReference>
<accession>J7RRU3</accession>
<dbReference type="EMBL" id="HE978324">
    <property type="protein sequence ID" value="CCK72588.1"/>
    <property type="molecule type" value="Genomic_DNA"/>
</dbReference>
<organism evidence="1 2">
    <name type="scientific">Huiozyma naganishii (strain ATCC MYA-139 / BCRC 22969 / CBS 8797 / KCTC 17520 / NBRC 10181 / NCYC 3082 / Yp74L-3)</name>
    <name type="common">Yeast</name>
    <name type="synonym">Kazachstania naganishii</name>
    <dbReference type="NCBI Taxonomy" id="1071383"/>
    <lineage>
        <taxon>Eukaryota</taxon>
        <taxon>Fungi</taxon>
        <taxon>Dikarya</taxon>
        <taxon>Ascomycota</taxon>
        <taxon>Saccharomycotina</taxon>
        <taxon>Saccharomycetes</taxon>
        <taxon>Saccharomycetales</taxon>
        <taxon>Saccharomycetaceae</taxon>
        <taxon>Huiozyma</taxon>
    </lineage>
</organism>
<dbReference type="GO" id="GO:0005655">
    <property type="term" value="C:nucleolar ribonuclease P complex"/>
    <property type="evidence" value="ECO:0007669"/>
    <property type="project" value="EnsemblFungi"/>
</dbReference>
<dbReference type="PANTHER" id="PTHR28272">
    <property type="entry name" value="RIBONUCLEASES P/MRP PROTEIN SUBUNIT POP3"/>
    <property type="match status" value="1"/>
</dbReference>
<dbReference type="GO" id="GO:0000171">
    <property type="term" value="F:ribonuclease MRP activity"/>
    <property type="evidence" value="ECO:0007669"/>
    <property type="project" value="EnsemblFungi"/>
</dbReference>
<dbReference type="STRING" id="1071383.J7RRU3"/>
<dbReference type="Proteomes" id="UP000006310">
    <property type="component" value="Chromosome 11"/>
</dbReference>
<dbReference type="eggNOG" id="ENOG502RZX7">
    <property type="taxonomic scope" value="Eukaryota"/>
</dbReference>
<dbReference type="GeneID" id="34528355"/>
<dbReference type="GO" id="GO:0000460">
    <property type="term" value="P:maturation of 5.8S rRNA"/>
    <property type="evidence" value="ECO:0007669"/>
    <property type="project" value="EnsemblFungi"/>
</dbReference>
<evidence type="ECO:0000313" key="2">
    <source>
        <dbReference type="Proteomes" id="UP000006310"/>
    </source>
</evidence>
<dbReference type="OMA" id="XHIQSKE"/>
<sequence length="199" mass="22191">MSSSLRAIEKKVALRKQVYKTVLGSPFVNEAHMWPRVQDQAVVLELLKGTVLNKCVHLQGVERGQWPLDVATDYNEIVKLLGAAGGPQELDAILFVCPRDSGIPPVLLQQVPLMCYTSRGTVTLVQLPQGSHKLLLAEPLYCKEGLLLVHCNDKLDGKFVAAVRDKTDPLRFPWLDGIAYQRTDLKLLKTTAPLKRKQK</sequence>
<protein>
    <submittedName>
        <fullName evidence="1">Uncharacterized protein</fullName>
    </submittedName>
</protein>
<reference evidence="2" key="2">
    <citation type="submission" date="2012-08" db="EMBL/GenBank/DDBJ databases">
        <title>Genome sequence of Kazachstania naganishii.</title>
        <authorList>
            <person name="Gordon J.L."/>
            <person name="Armisen D."/>
            <person name="Proux-Wera E."/>
            <person name="OhEigeartaigh S.S."/>
            <person name="Byrne K.P."/>
            <person name="Wolfe K.H."/>
        </authorList>
    </citation>
    <scope>NUCLEOTIDE SEQUENCE [LARGE SCALE GENOMIC DNA]</scope>
    <source>
        <strain evidence="2">ATCC MYA-139 / BCRC 22969 / CBS 8797 / CCRC 22969 / KCTC 17520 / NBRC 10181 / NCYC 3082</strain>
    </source>
</reference>
<dbReference type="GO" id="GO:0004526">
    <property type="term" value="F:ribonuclease P activity"/>
    <property type="evidence" value="ECO:0007669"/>
    <property type="project" value="EnsemblFungi"/>
</dbReference>
<dbReference type="GO" id="GO:0000172">
    <property type="term" value="C:ribonuclease MRP complex"/>
    <property type="evidence" value="ECO:0007669"/>
    <property type="project" value="EnsemblFungi"/>
</dbReference>
<dbReference type="HOGENOM" id="CLU_047273_0_0_1"/>
<name>J7RRU3_HUIN7</name>
<reference evidence="1 2" key="1">
    <citation type="journal article" date="2011" name="Proc. Natl. Acad. Sci. U.S.A.">
        <title>Evolutionary erosion of yeast sex chromosomes by mating-type switching accidents.</title>
        <authorList>
            <person name="Gordon J.L."/>
            <person name="Armisen D."/>
            <person name="Proux-Wera E."/>
            <person name="Oheigeartaigh S.S."/>
            <person name="Byrne K.P."/>
            <person name="Wolfe K.H."/>
        </authorList>
    </citation>
    <scope>NUCLEOTIDE SEQUENCE [LARGE SCALE GENOMIC DNA]</scope>
    <source>
        <strain evidence="2">ATCC MYA-139 / BCRC 22969 / CBS 8797 / CCRC 22969 / KCTC 17520 / NBRC 10181 / NCYC 3082</strain>
    </source>
</reference>